<keyword evidence="6" id="KW-1185">Reference proteome</keyword>
<dbReference type="OrthoDB" id="7305308at2759"/>
<feature type="domain" description="N-acetyltransferase" evidence="4">
    <location>
        <begin position="26"/>
        <end position="183"/>
    </location>
</feature>
<dbReference type="EMBL" id="LN731879">
    <property type="protein sequence ID" value="CEP15083.1"/>
    <property type="molecule type" value="Genomic_DNA"/>
</dbReference>
<dbReference type="FunFam" id="3.40.630.30:FF:000064">
    <property type="entry name" value="GNAT family acetyltransferase"/>
    <property type="match status" value="1"/>
</dbReference>
<gene>
    <name evidence="5" type="primary">PARPA_09284.1 scaffold 36060</name>
</gene>
<sequence length="188" mass="21404">MLIAALSSLLEPDPYTRKLKEMSTFVDIRPATEQDVPIILDFIKKLAEYEKLLHEVVATEDVLRESLFGERRYAEVIIAYGKKAEDSAEEPAGMALFFHNFSTFLGRPGLYLEDLFVNPEFRGCGIGKKLLTQLAAIAKERSCARYEWVCLDWNEPSRKFYEALGAKPQSEWIIHRVEGKSLDDLAAL</sequence>
<evidence type="ECO:0000313" key="5">
    <source>
        <dbReference type="EMBL" id="CEP15083.1"/>
    </source>
</evidence>
<dbReference type="InterPro" id="IPR016181">
    <property type="entry name" value="Acyl_CoA_acyltransferase"/>
</dbReference>
<evidence type="ECO:0000313" key="6">
    <source>
        <dbReference type="Proteomes" id="UP000054107"/>
    </source>
</evidence>
<accession>A0A0B7NJF7</accession>
<dbReference type="PANTHER" id="PTHR10545:SF29">
    <property type="entry name" value="GH14572P-RELATED"/>
    <property type="match status" value="1"/>
</dbReference>
<evidence type="ECO:0000259" key="4">
    <source>
        <dbReference type="PROSITE" id="PS51186"/>
    </source>
</evidence>
<reference evidence="5 6" key="1">
    <citation type="submission" date="2014-09" db="EMBL/GenBank/DDBJ databases">
        <authorList>
            <person name="Ellenberger Sabrina"/>
        </authorList>
    </citation>
    <scope>NUCLEOTIDE SEQUENCE [LARGE SCALE GENOMIC DNA]</scope>
    <source>
        <strain evidence="5 6">CBS 412.66</strain>
    </source>
</reference>
<dbReference type="Proteomes" id="UP000054107">
    <property type="component" value="Unassembled WGS sequence"/>
</dbReference>
<protein>
    <recommendedName>
        <fullName evidence="4">N-acetyltransferase domain-containing protein</fullName>
    </recommendedName>
</protein>
<organism evidence="5 6">
    <name type="scientific">Parasitella parasitica</name>
    <dbReference type="NCBI Taxonomy" id="35722"/>
    <lineage>
        <taxon>Eukaryota</taxon>
        <taxon>Fungi</taxon>
        <taxon>Fungi incertae sedis</taxon>
        <taxon>Mucoromycota</taxon>
        <taxon>Mucoromycotina</taxon>
        <taxon>Mucoromycetes</taxon>
        <taxon>Mucorales</taxon>
        <taxon>Mucorineae</taxon>
        <taxon>Mucoraceae</taxon>
        <taxon>Parasitella</taxon>
    </lineage>
</organism>
<dbReference type="InterPro" id="IPR000182">
    <property type="entry name" value="GNAT_dom"/>
</dbReference>
<comment type="similarity">
    <text evidence="1">Belongs to the acetyltransferase family.</text>
</comment>
<keyword evidence="2" id="KW-0808">Transferase</keyword>
<dbReference type="CDD" id="cd04301">
    <property type="entry name" value="NAT_SF"/>
    <property type="match status" value="1"/>
</dbReference>
<evidence type="ECO:0000256" key="3">
    <source>
        <dbReference type="ARBA" id="ARBA00023315"/>
    </source>
</evidence>
<proteinExistence type="inferred from homology"/>
<dbReference type="Gene3D" id="3.40.630.30">
    <property type="match status" value="1"/>
</dbReference>
<evidence type="ECO:0000256" key="1">
    <source>
        <dbReference type="ARBA" id="ARBA00008694"/>
    </source>
</evidence>
<dbReference type="PANTHER" id="PTHR10545">
    <property type="entry name" value="DIAMINE N-ACETYLTRANSFERASE"/>
    <property type="match status" value="1"/>
</dbReference>
<dbReference type="GO" id="GO:0008080">
    <property type="term" value="F:N-acetyltransferase activity"/>
    <property type="evidence" value="ECO:0007669"/>
    <property type="project" value="UniProtKB-ARBA"/>
</dbReference>
<dbReference type="SUPFAM" id="SSF55729">
    <property type="entry name" value="Acyl-CoA N-acyltransferases (Nat)"/>
    <property type="match status" value="1"/>
</dbReference>
<evidence type="ECO:0000256" key="2">
    <source>
        <dbReference type="ARBA" id="ARBA00022679"/>
    </source>
</evidence>
<name>A0A0B7NJF7_9FUNG</name>
<dbReference type="Pfam" id="PF00583">
    <property type="entry name" value="Acetyltransf_1"/>
    <property type="match status" value="1"/>
</dbReference>
<dbReference type="PROSITE" id="PS51186">
    <property type="entry name" value="GNAT"/>
    <property type="match status" value="1"/>
</dbReference>
<dbReference type="AlphaFoldDB" id="A0A0B7NJF7"/>
<keyword evidence="3" id="KW-0012">Acyltransferase</keyword>
<dbReference type="STRING" id="35722.A0A0B7NJF7"/>
<dbReference type="InterPro" id="IPR051016">
    <property type="entry name" value="Diverse_Substrate_AcTransf"/>
</dbReference>